<protein>
    <recommendedName>
        <fullName evidence="6">Polycystin cation channel PKD1/PKD2 domain-containing protein</fullName>
    </recommendedName>
</protein>
<feature type="transmembrane region" description="Helical" evidence="5">
    <location>
        <begin position="125"/>
        <end position="149"/>
    </location>
</feature>
<dbReference type="EMBL" id="LGRX02009438">
    <property type="protein sequence ID" value="KAK3271688.1"/>
    <property type="molecule type" value="Genomic_DNA"/>
</dbReference>
<comment type="subcellular location">
    <subcellularLocation>
        <location evidence="1">Membrane</location>
        <topology evidence="1">Multi-pass membrane protein</topology>
    </subcellularLocation>
</comment>
<gene>
    <name evidence="7" type="ORF">CYMTET_19979</name>
</gene>
<dbReference type="PANTHER" id="PTHR10877">
    <property type="entry name" value="POLYCYSTIN FAMILY MEMBER"/>
    <property type="match status" value="1"/>
</dbReference>
<dbReference type="PANTHER" id="PTHR10877:SF183">
    <property type="entry name" value="AT14535P-RELATED"/>
    <property type="match status" value="1"/>
</dbReference>
<keyword evidence="2 5" id="KW-0812">Transmembrane</keyword>
<keyword evidence="3 5" id="KW-1133">Transmembrane helix</keyword>
<accession>A0AAE0G5J1</accession>
<dbReference type="InterPro" id="IPR013122">
    <property type="entry name" value="PKD1_2_channel"/>
</dbReference>
<evidence type="ECO:0000256" key="4">
    <source>
        <dbReference type="ARBA" id="ARBA00023136"/>
    </source>
</evidence>
<evidence type="ECO:0000256" key="3">
    <source>
        <dbReference type="ARBA" id="ARBA00022989"/>
    </source>
</evidence>
<evidence type="ECO:0000313" key="8">
    <source>
        <dbReference type="Proteomes" id="UP001190700"/>
    </source>
</evidence>
<evidence type="ECO:0000256" key="1">
    <source>
        <dbReference type="ARBA" id="ARBA00004141"/>
    </source>
</evidence>
<keyword evidence="4 5" id="KW-0472">Membrane</keyword>
<evidence type="ECO:0000259" key="6">
    <source>
        <dbReference type="Pfam" id="PF08016"/>
    </source>
</evidence>
<evidence type="ECO:0000256" key="5">
    <source>
        <dbReference type="SAM" id="Phobius"/>
    </source>
</evidence>
<reference evidence="7 8" key="1">
    <citation type="journal article" date="2015" name="Genome Biol. Evol.">
        <title>Comparative Genomics of a Bacterivorous Green Alga Reveals Evolutionary Causalities and Consequences of Phago-Mixotrophic Mode of Nutrition.</title>
        <authorList>
            <person name="Burns J.A."/>
            <person name="Paasch A."/>
            <person name="Narechania A."/>
            <person name="Kim E."/>
        </authorList>
    </citation>
    <scope>NUCLEOTIDE SEQUENCE [LARGE SCALE GENOMIC DNA]</scope>
    <source>
        <strain evidence="7 8">PLY_AMNH</strain>
    </source>
</reference>
<dbReference type="InterPro" id="IPR051223">
    <property type="entry name" value="Polycystin"/>
</dbReference>
<dbReference type="Pfam" id="PF08016">
    <property type="entry name" value="PKD_channel"/>
    <property type="match status" value="1"/>
</dbReference>
<feature type="domain" description="Polycystin cation channel PKD1/PKD2" evidence="6">
    <location>
        <begin position="55"/>
        <end position="156"/>
    </location>
</feature>
<dbReference type="Proteomes" id="UP001190700">
    <property type="component" value="Unassembled WGS sequence"/>
</dbReference>
<comment type="caution">
    <text evidence="7">The sequence shown here is derived from an EMBL/GenBank/DDBJ whole genome shotgun (WGS) entry which is preliminary data.</text>
</comment>
<proteinExistence type="predicted"/>
<dbReference type="AlphaFoldDB" id="A0AAE0G5J1"/>
<dbReference type="GO" id="GO:0016020">
    <property type="term" value="C:membrane"/>
    <property type="evidence" value="ECO:0007669"/>
    <property type="project" value="UniProtKB-SubCell"/>
</dbReference>
<dbReference type="Gene3D" id="1.10.287.70">
    <property type="match status" value="1"/>
</dbReference>
<evidence type="ECO:0000313" key="7">
    <source>
        <dbReference type="EMBL" id="KAK3271688.1"/>
    </source>
</evidence>
<keyword evidence="8" id="KW-1185">Reference proteome</keyword>
<name>A0AAE0G5J1_9CHLO</name>
<organism evidence="7 8">
    <name type="scientific">Cymbomonas tetramitiformis</name>
    <dbReference type="NCBI Taxonomy" id="36881"/>
    <lineage>
        <taxon>Eukaryota</taxon>
        <taxon>Viridiplantae</taxon>
        <taxon>Chlorophyta</taxon>
        <taxon>Pyramimonadophyceae</taxon>
        <taxon>Pyramimonadales</taxon>
        <taxon>Pyramimonadaceae</taxon>
        <taxon>Cymbomonas</taxon>
    </lineage>
</organism>
<sequence>MEVITEQRCLHSCGLRHTWLLLPAEDEEATDTRADTELAVEEGLEFMGNTKSYGILVKTIQHASGHLLKFLVIWTVTLTCFGVMGMMTFGNRLDEWADLWSSIETLHMMVVGRHGYAPLIAVNSIYAAVFYLLSLVLIFFLLVNILLAIMMESYVACMSESKREVADRTQNIDVPIWREILLETLEWMAKSLPSWIVSKKMLDSFNIPAFLGTEDLICLLDPNQHPGLLTNCRTVTSPATLGEPNPKPNFFVSYEGLLTCLEHTCADFVVARVGCKMEESEFDPTELRKSAVNEVKDVSNRKVFQPSSGG</sequence>
<feature type="transmembrane region" description="Helical" evidence="5">
    <location>
        <begin position="67"/>
        <end position="89"/>
    </location>
</feature>
<evidence type="ECO:0000256" key="2">
    <source>
        <dbReference type="ARBA" id="ARBA00022692"/>
    </source>
</evidence>